<protein>
    <submittedName>
        <fullName evidence="1">Uncharacterized protein</fullName>
    </submittedName>
</protein>
<reference evidence="1 2" key="1">
    <citation type="journal article" date="2023" name="Plants (Basel)">
        <title>Bridging the Gap: Combining Genomics and Transcriptomics Approaches to Understand Stylosanthes scabra, an Orphan Legume from the Brazilian Caatinga.</title>
        <authorList>
            <person name="Ferreira-Neto J.R.C."/>
            <person name="da Silva M.D."/>
            <person name="Binneck E."/>
            <person name="de Melo N.F."/>
            <person name="da Silva R.H."/>
            <person name="de Melo A.L.T.M."/>
            <person name="Pandolfi V."/>
            <person name="Bustamante F.O."/>
            <person name="Brasileiro-Vidal A.C."/>
            <person name="Benko-Iseppon A.M."/>
        </authorList>
    </citation>
    <scope>NUCLEOTIDE SEQUENCE [LARGE SCALE GENOMIC DNA]</scope>
    <source>
        <tissue evidence="1">Leaves</tissue>
    </source>
</reference>
<dbReference type="EMBL" id="JASCZI010060722">
    <property type="protein sequence ID" value="MED6135565.1"/>
    <property type="molecule type" value="Genomic_DNA"/>
</dbReference>
<name>A0ABU6SGP8_9FABA</name>
<evidence type="ECO:0000313" key="2">
    <source>
        <dbReference type="Proteomes" id="UP001341840"/>
    </source>
</evidence>
<dbReference type="Proteomes" id="UP001341840">
    <property type="component" value="Unassembled WGS sequence"/>
</dbReference>
<keyword evidence="2" id="KW-1185">Reference proteome</keyword>
<proteinExistence type="predicted"/>
<comment type="caution">
    <text evidence="1">The sequence shown here is derived from an EMBL/GenBank/DDBJ whole genome shotgun (WGS) entry which is preliminary data.</text>
</comment>
<organism evidence="1 2">
    <name type="scientific">Stylosanthes scabra</name>
    <dbReference type="NCBI Taxonomy" id="79078"/>
    <lineage>
        <taxon>Eukaryota</taxon>
        <taxon>Viridiplantae</taxon>
        <taxon>Streptophyta</taxon>
        <taxon>Embryophyta</taxon>
        <taxon>Tracheophyta</taxon>
        <taxon>Spermatophyta</taxon>
        <taxon>Magnoliopsida</taxon>
        <taxon>eudicotyledons</taxon>
        <taxon>Gunneridae</taxon>
        <taxon>Pentapetalae</taxon>
        <taxon>rosids</taxon>
        <taxon>fabids</taxon>
        <taxon>Fabales</taxon>
        <taxon>Fabaceae</taxon>
        <taxon>Papilionoideae</taxon>
        <taxon>50 kb inversion clade</taxon>
        <taxon>dalbergioids sensu lato</taxon>
        <taxon>Dalbergieae</taxon>
        <taxon>Pterocarpus clade</taxon>
        <taxon>Stylosanthes</taxon>
    </lineage>
</organism>
<evidence type="ECO:0000313" key="1">
    <source>
        <dbReference type="EMBL" id="MED6135565.1"/>
    </source>
</evidence>
<sequence>MQLQVLSWGVKLYAWMGWHLMIPGRRIRRTNSARPLCVAYTLPEPPAMSWAAEALVLVIPQMSSSLAEGDGAGVIDGHRRRSRKREGEKAVAVAAEGGAAVVVTIELRDDVFEVDKAIATLLPLVLFAPLLTAL</sequence>
<gene>
    <name evidence="1" type="ORF">PIB30_047706</name>
</gene>
<accession>A0ABU6SGP8</accession>